<feature type="region of interest" description="Disordered" evidence="5">
    <location>
        <begin position="152"/>
        <end position="180"/>
    </location>
</feature>
<evidence type="ECO:0000256" key="3">
    <source>
        <dbReference type="ARBA" id="ARBA00022833"/>
    </source>
</evidence>
<dbReference type="Proteomes" id="UP001174934">
    <property type="component" value="Unassembled WGS sequence"/>
</dbReference>
<dbReference type="GO" id="GO:0008033">
    <property type="term" value="P:tRNA processing"/>
    <property type="evidence" value="ECO:0007669"/>
    <property type="project" value="UniProtKB-KW"/>
</dbReference>
<dbReference type="AlphaFoldDB" id="A0AA39WI11"/>
<dbReference type="Gene3D" id="6.20.50.20">
    <property type="match status" value="1"/>
</dbReference>
<sequence>MAKAGGTKKNGGVPGRTLYSRVSFLHQAAAFLSSVRQPQPQPRNSTTATSEAEATAADVAVSRSPLLGPQSKSSMSRRLAGDMRSVSLKTRIRLSPVVKQSICKFCDSVLVEGETCTSAIENPSRNGKKPWADVLVRKCHACQKERRYPISAKRPTRKTKRDVSVGDVHMVDLTEQKQHG</sequence>
<keyword evidence="3" id="KW-0862">Zinc</keyword>
<evidence type="ECO:0000313" key="6">
    <source>
        <dbReference type="EMBL" id="KAK0615749.1"/>
    </source>
</evidence>
<evidence type="ECO:0000313" key="7">
    <source>
        <dbReference type="Proteomes" id="UP001174934"/>
    </source>
</evidence>
<feature type="compositionally biased region" description="Basic and acidic residues" evidence="5">
    <location>
        <begin position="161"/>
        <end position="180"/>
    </location>
</feature>
<keyword evidence="2" id="KW-0479">Metal-binding</keyword>
<name>A0AA39WI11_9PEZI</name>
<comment type="caution">
    <text evidence="6">The sequence shown here is derived from an EMBL/GenBank/DDBJ whole genome shotgun (WGS) entry which is preliminary data.</text>
</comment>
<feature type="compositionally biased region" description="Polar residues" evidence="5">
    <location>
        <begin position="34"/>
        <end position="44"/>
    </location>
</feature>
<keyword evidence="1" id="KW-0819">tRNA processing</keyword>
<proteinExistence type="inferred from homology"/>
<keyword evidence="7" id="KW-1185">Reference proteome</keyword>
<evidence type="ECO:0000256" key="1">
    <source>
        <dbReference type="ARBA" id="ARBA00022694"/>
    </source>
</evidence>
<evidence type="ECO:0000256" key="4">
    <source>
        <dbReference type="ARBA" id="ARBA00038402"/>
    </source>
</evidence>
<dbReference type="GO" id="GO:0046872">
    <property type="term" value="F:metal ion binding"/>
    <property type="evidence" value="ECO:0007669"/>
    <property type="project" value="UniProtKB-KW"/>
</dbReference>
<dbReference type="GO" id="GO:0005655">
    <property type="term" value="C:nucleolar ribonuclease P complex"/>
    <property type="evidence" value="ECO:0007669"/>
    <property type="project" value="TreeGrafter"/>
</dbReference>
<dbReference type="Pfam" id="PF04032">
    <property type="entry name" value="Rpr2"/>
    <property type="match status" value="1"/>
</dbReference>
<dbReference type="InterPro" id="IPR007175">
    <property type="entry name" value="Rpr2/Snm1/Rpp21"/>
</dbReference>
<feature type="region of interest" description="Disordered" evidence="5">
    <location>
        <begin position="33"/>
        <end position="79"/>
    </location>
</feature>
<accession>A0AA39WI11</accession>
<feature type="compositionally biased region" description="Low complexity" evidence="5">
    <location>
        <begin position="45"/>
        <end position="57"/>
    </location>
</feature>
<evidence type="ECO:0000256" key="5">
    <source>
        <dbReference type="SAM" id="MobiDB-lite"/>
    </source>
</evidence>
<dbReference type="PANTHER" id="PTHR14742:SF0">
    <property type="entry name" value="RIBONUCLEASE P PROTEIN SUBUNIT P21"/>
    <property type="match status" value="1"/>
</dbReference>
<organism evidence="6 7">
    <name type="scientific">Bombardia bombarda</name>
    <dbReference type="NCBI Taxonomy" id="252184"/>
    <lineage>
        <taxon>Eukaryota</taxon>
        <taxon>Fungi</taxon>
        <taxon>Dikarya</taxon>
        <taxon>Ascomycota</taxon>
        <taxon>Pezizomycotina</taxon>
        <taxon>Sordariomycetes</taxon>
        <taxon>Sordariomycetidae</taxon>
        <taxon>Sordariales</taxon>
        <taxon>Lasiosphaeriaceae</taxon>
        <taxon>Bombardia</taxon>
    </lineage>
</organism>
<protein>
    <submittedName>
        <fullName evidence="6">RNAse P Rpr2/Rpp21/SNM1 subunit domain-containing protein</fullName>
    </submittedName>
</protein>
<reference evidence="6" key="1">
    <citation type="submission" date="2023-06" db="EMBL/GenBank/DDBJ databases">
        <title>Genome-scale phylogeny and comparative genomics of the fungal order Sordariales.</title>
        <authorList>
            <consortium name="Lawrence Berkeley National Laboratory"/>
            <person name="Hensen N."/>
            <person name="Bonometti L."/>
            <person name="Westerberg I."/>
            <person name="Brannstrom I.O."/>
            <person name="Guillou S."/>
            <person name="Cros-Aarteil S."/>
            <person name="Calhoun S."/>
            <person name="Haridas S."/>
            <person name="Kuo A."/>
            <person name="Mondo S."/>
            <person name="Pangilinan J."/>
            <person name="Riley R."/>
            <person name="LaButti K."/>
            <person name="Andreopoulos B."/>
            <person name="Lipzen A."/>
            <person name="Chen C."/>
            <person name="Yanf M."/>
            <person name="Daum C."/>
            <person name="Ng V."/>
            <person name="Clum A."/>
            <person name="Steindorff A."/>
            <person name="Ohm R."/>
            <person name="Martin F."/>
            <person name="Silar P."/>
            <person name="Natvig D."/>
            <person name="Lalanne C."/>
            <person name="Gautier V."/>
            <person name="Ament-velasquez S.L."/>
            <person name="Kruys A."/>
            <person name="Hutchinson M.I."/>
            <person name="Powell A.J."/>
            <person name="Barry K."/>
            <person name="Miller A.N."/>
            <person name="Grigoriev I.V."/>
            <person name="Debuchy R."/>
            <person name="Gladieux P."/>
            <person name="Thoren M.H."/>
            <person name="Johannesson H."/>
        </authorList>
    </citation>
    <scope>NUCLEOTIDE SEQUENCE</scope>
    <source>
        <strain evidence="6">SMH3391-2</strain>
    </source>
</reference>
<gene>
    <name evidence="6" type="ORF">B0T17DRAFT_592463</name>
</gene>
<evidence type="ECO:0000256" key="2">
    <source>
        <dbReference type="ARBA" id="ARBA00022723"/>
    </source>
</evidence>
<comment type="similarity">
    <text evidence="4">Belongs to the eukaryotic/archaeal RNase P protein component 4 family.</text>
</comment>
<dbReference type="PANTHER" id="PTHR14742">
    <property type="entry name" value="RIBONUCLEASE P SUBUNIT P21"/>
    <property type="match status" value="1"/>
</dbReference>
<dbReference type="EMBL" id="JAULSR010000006">
    <property type="protein sequence ID" value="KAK0615749.1"/>
    <property type="molecule type" value="Genomic_DNA"/>
</dbReference>